<dbReference type="AlphaFoldDB" id="A0AAN9U7E3"/>
<dbReference type="PANTHER" id="PTHR47685:SF1">
    <property type="entry name" value="MAGNESIUM TRANSPORT PROTEIN CORA"/>
    <property type="match status" value="1"/>
</dbReference>
<comment type="caution">
    <text evidence="1">The sequence shown here is derived from an EMBL/GenBank/DDBJ whole genome shotgun (WGS) entry which is preliminary data.</text>
</comment>
<proteinExistence type="predicted"/>
<reference evidence="1 2" key="1">
    <citation type="submission" date="2024-02" db="EMBL/GenBank/DDBJ databases">
        <title>De novo assembly and annotation of 12 fungi associated with fruit tree decline syndrome in Ontario, Canada.</title>
        <authorList>
            <person name="Sulman M."/>
            <person name="Ellouze W."/>
            <person name="Ilyukhin E."/>
        </authorList>
    </citation>
    <scope>NUCLEOTIDE SEQUENCE [LARGE SCALE GENOMIC DNA]</scope>
    <source>
        <strain evidence="1 2">M11/M66-122</strain>
    </source>
</reference>
<accession>A0AAN9U7E3</accession>
<dbReference type="PANTHER" id="PTHR47685">
    <property type="entry name" value="MAGNESIUM TRANSPORT PROTEIN CORA"/>
    <property type="match status" value="1"/>
</dbReference>
<name>A0AAN9U7E3_9PEZI</name>
<protein>
    <submittedName>
        <fullName evidence="1">Uncharacterized protein</fullName>
    </submittedName>
</protein>
<organism evidence="1 2">
    <name type="scientific">Diatrype stigma</name>
    <dbReference type="NCBI Taxonomy" id="117547"/>
    <lineage>
        <taxon>Eukaryota</taxon>
        <taxon>Fungi</taxon>
        <taxon>Dikarya</taxon>
        <taxon>Ascomycota</taxon>
        <taxon>Pezizomycotina</taxon>
        <taxon>Sordariomycetes</taxon>
        <taxon>Xylariomycetidae</taxon>
        <taxon>Xylariales</taxon>
        <taxon>Diatrypaceae</taxon>
        <taxon>Diatrype</taxon>
    </lineage>
</organism>
<sequence length="614" mass="72473">MPYISYESFEHYRKYSRILSDAKGRHGSKMSFGDLRFNNFEYEGILSSRDNLRSKSSETTIEDETMILAYMDYKHDGQDLSLHPRETLDQSYYYMMKDTAYRDRTQVVSRWNHSSDGHMNWAKTWISKPKHNILMVDQLWMWKISKAGQIPHDTIITCFPMRHEASEAHVDEASLYGNMDDMREHILPESVEKRIRSVDDVIGRILAACTNIFEDTDVQSLQFRKFFEKAIGYMEEELLQRFRRFRHNAESLYSLVEEYNNYRKDRVEYLKELLDIRAESRLLEDVKDVLDEVKMIQEVFKNQDTIDFRIFGEPALLEFQSQLEAAKTMFKIIAERAKSVESGIMKLMDLKQKQANLWEARSSREGAEQTAKQGKLPLSFTASFFAISIDHFPRDEKSDDVKWPLRYLCALLFGVSAAVIAPLTLAAFNIQWLESRWKAARVALFTKPTLLMLRQLWRVVSLKLAMSEMAGYGRIQRSSWREEVSRYKNVLLVSLAEWHGKLLRGLIDYSTRTTPGNLKEHIRAATEPRILYNQELWGSDYYNAHWMVLMEISHFNMHKWLSIYGDEEEISQLNIHERRSIYGDEEEMKTARLQEQDSWKILHIIERFGFPVRY</sequence>
<gene>
    <name evidence="1" type="ORF">SLS62_010888</name>
</gene>
<dbReference type="InterPro" id="IPR050829">
    <property type="entry name" value="CorA_MIT"/>
</dbReference>
<evidence type="ECO:0000313" key="2">
    <source>
        <dbReference type="Proteomes" id="UP001320420"/>
    </source>
</evidence>
<keyword evidence="2" id="KW-1185">Reference proteome</keyword>
<evidence type="ECO:0000313" key="1">
    <source>
        <dbReference type="EMBL" id="KAK7741911.1"/>
    </source>
</evidence>
<dbReference type="EMBL" id="JAKJXP020000153">
    <property type="protein sequence ID" value="KAK7741911.1"/>
    <property type="molecule type" value="Genomic_DNA"/>
</dbReference>
<dbReference type="Proteomes" id="UP001320420">
    <property type="component" value="Unassembled WGS sequence"/>
</dbReference>